<name>A0ACA9SR21_9GLOM</name>
<feature type="non-terminal residue" evidence="1">
    <location>
        <position position="101"/>
    </location>
</feature>
<reference evidence="1" key="1">
    <citation type="submission" date="2021-06" db="EMBL/GenBank/DDBJ databases">
        <authorList>
            <person name="Kallberg Y."/>
            <person name="Tangrot J."/>
            <person name="Rosling A."/>
        </authorList>
    </citation>
    <scope>NUCLEOTIDE SEQUENCE</scope>
    <source>
        <strain evidence="1">MA461A</strain>
    </source>
</reference>
<proteinExistence type="predicted"/>
<comment type="caution">
    <text evidence="1">The sequence shown here is derived from an EMBL/GenBank/DDBJ whole genome shotgun (WGS) entry which is preliminary data.</text>
</comment>
<protein>
    <submittedName>
        <fullName evidence="1">32231_t:CDS:1</fullName>
    </submittedName>
</protein>
<accession>A0ACA9SR21</accession>
<gene>
    <name evidence="1" type="ORF">RPERSI_LOCUS33690</name>
</gene>
<evidence type="ECO:0000313" key="1">
    <source>
        <dbReference type="EMBL" id="CAG8845492.1"/>
    </source>
</evidence>
<keyword evidence="2" id="KW-1185">Reference proteome</keyword>
<dbReference type="Proteomes" id="UP000789920">
    <property type="component" value="Unassembled WGS sequence"/>
</dbReference>
<evidence type="ECO:0000313" key="2">
    <source>
        <dbReference type="Proteomes" id="UP000789920"/>
    </source>
</evidence>
<organism evidence="1 2">
    <name type="scientific">Racocetra persica</name>
    <dbReference type="NCBI Taxonomy" id="160502"/>
    <lineage>
        <taxon>Eukaryota</taxon>
        <taxon>Fungi</taxon>
        <taxon>Fungi incertae sedis</taxon>
        <taxon>Mucoromycota</taxon>
        <taxon>Glomeromycotina</taxon>
        <taxon>Glomeromycetes</taxon>
        <taxon>Diversisporales</taxon>
        <taxon>Gigasporaceae</taxon>
        <taxon>Racocetra</taxon>
    </lineage>
</organism>
<feature type="non-terminal residue" evidence="1">
    <location>
        <position position="1"/>
    </location>
</feature>
<dbReference type="EMBL" id="CAJVQC010146982">
    <property type="protein sequence ID" value="CAG8845492.1"/>
    <property type="molecule type" value="Genomic_DNA"/>
</dbReference>
<sequence>KLRRFAESVQPIVDRILWFRYALDDSLPCATKAEVYDLIETYISRNDDELSKLKSSKINGAVRSKTTKEDFIEAIKLKEQREYIEGFGMENSELLYSEQIK</sequence>